<accession>A0A2P2GDB4</accession>
<dbReference type="EMBL" id="LAQS01000091">
    <property type="protein sequence ID" value="KKZ69494.1"/>
    <property type="molecule type" value="Genomic_DNA"/>
</dbReference>
<name>A0A2P2GDB4_STREW</name>
<evidence type="ECO:0000313" key="3">
    <source>
        <dbReference type="Proteomes" id="UP000265325"/>
    </source>
</evidence>
<dbReference type="OrthoDB" id="2004788at2"/>
<gene>
    <name evidence="2" type="ORF">VO63_33955</name>
</gene>
<protein>
    <submittedName>
        <fullName evidence="2">Uncharacterized protein</fullName>
    </submittedName>
</protein>
<organism evidence="2 3">
    <name type="scientific">Streptomyces showdoensis</name>
    <dbReference type="NCBI Taxonomy" id="68268"/>
    <lineage>
        <taxon>Bacteria</taxon>
        <taxon>Bacillati</taxon>
        <taxon>Actinomycetota</taxon>
        <taxon>Actinomycetes</taxon>
        <taxon>Kitasatosporales</taxon>
        <taxon>Streptomycetaceae</taxon>
        <taxon>Streptomyces</taxon>
    </lineage>
</organism>
<proteinExistence type="predicted"/>
<dbReference type="Proteomes" id="UP000265325">
    <property type="component" value="Unassembled WGS sequence"/>
</dbReference>
<comment type="caution">
    <text evidence="2">The sequence shown here is derived from an EMBL/GenBank/DDBJ whole genome shotgun (WGS) entry which is preliminary data.</text>
</comment>
<keyword evidence="3" id="KW-1185">Reference proteome</keyword>
<evidence type="ECO:0000256" key="1">
    <source>
        <dbReference type="SAM" id="MobiDB-lite"/>
    </source>
</evidence>
<evidence type="ECO:0000313" key="2">
    <source>
        <dbReference type="EMBL" id="KKZ69494.1"/>
    </source>
</evidence>
<feature type="compositionally biased region" description="Pro residues" evidence="1">
    <location>
        <begin position="9"/>
        <end position="18"/>
    </location>
</feature>
<dbReference type="AlphaFoldDB" id="A0A2P2GDB4"/>
<reference evidence="2 3" key="1">
    <citation type="submission" date="2015-05" db="EMBL/GenBank/DDBJ databases">
        <title>Draft Genome assembly of Streptomyces showdoensis.</title>
        <authorList>
            <person name="Thapa K.K."/>
            <person name="Metsa-Ketela M."/>
        </authorList>
    </citation>
    <scope>NUCLEOTIDE SEQUENCE [LARGE SCALE GENOMIC DNA]</scope>
    <source>
        <strain evidence="2 3">ATCC 15227</strain>
    </source>
</reference>
<feature type="region of interest" description="Disordered" evidence="1">
    <location>
        <begin position="1"/>
        <end position="23"/>
    </location>
</feature>
<sequence length="209" mass="21603">MTGVSKTLTPPPAAPGPAPALTTAGAPVLQRTTGTADRVVELTTGAQPVIIGITHHGPGHFVVDALDGRLRAGSQLVYTDGPFAARALANADGRPVRALRIQAEAPWTIELTDLTDAVTLDTYAERPASDVLRYTGGPAIATLHYRGTPTASDGGYFLTDTFAPDGSGFLDVLANHTGPWQAEAPLAGPCLVYARADGPWSIEVRALGG</sequence>